<dbReference type="InterPro" id="IPR012654">
    <property type="entry name" value="CHP02391"/>
</dbReference>
<evidence type="ECO:0000259" key="1">
    <source>
        <dbReference type="Pfam" id="PF09509"/>
    </source>
</evidence>
<organism evidence="2 3">
    <name type="scientific">Delftia lacustris</name>
    <dbReference type="NCBI Taxonomy" id="558537"/>
    <lineage>
        <taxon>Bacteria</taxon>
        <taxon>Pseudomonadati</taxon>
        <taxon>Pseudomonadota</taxon>
        <taxon>Betaproteobacteria</taxon>
        <taxon>Burkholderiales</taxon>
        <taxon>Comamonadaceae</taxon>
        <taxon>Delftia</taxon>
    </lineage>
</organism>
<dbReference type="EMBL" id="FNPE01000008">
    <property type="protein sequence ID" value="SDY83712.1"/>
    <property type="molecule type" value="Genomic_DNA"/>
</dbReference>
<evidence type="ECO:0000313" key="2">
    <source>
        <dbReference type="EMBL" id="SDY83712.1"/>
    </source>
</evidence>
<proteinExistence type="predicted"/>
<dbReference type="Proteomes" id="UP000183417">
    <property type="component" value="Unassembled WGS sequence"/>
</dbReference>
<accession>A0A1H3N4A7</accession>
<evidence type="ECO:0000313" key="3">
    <source>
        <dbReference type="Proteomes" id="UP000183417"/>
    </source>
</evidence>
<protein>
    <submittedName>
        <fullName evidence="2">TIGR02391 family protein</fullName>
    </submittedName>
</protein>
<gene>
    <name evidence="2" type="ORF">SAMN05421547_108168</name>
</gene>
<dbReference type="NCBIfam" id="TIGR02391">
    <property type="entry name" value="hypoth_ymh"/>
    <property type="match status" value="1"/>
</dbReference>
<sequence>MTPEDAAELISLCDRASEDLRRYDRGVPYEELQIGTILSTIIEPMIANDELVPELRKVIPATAILPLKRAIEIARGAASYSRGTAEKQYGGAVALIKNALQWLAKAQAATAEVAVENAASGPIGLVSAFPRVEDLLHPEIVAHAVPLFRNGHLRDAVLNGVIAVFDMIRARTGLSLDGKELVGQAFGLDNGSLIFSEVDSLSGKSDQKGFLMIFEGVYTGVRNVKAHSLAHDLTEAKATQYLVTLSLLARRVEECKPRA</sequence>
<name>A0A1H3N4A7_9BURK</name>
<feature type="domain" description="Conserved hypothetical protein CHP02391" evidence="1">
    <location>
        <begin position="136"/>
        <end position="252"/>
    </location>
</feature>
<dbReference type="AlphaFoldDB" id="A0A1H3N4A7"/>
<dbReference type="Pfam" id="PF09509">
    <property type="entry name" value="Hypoth_Ymh"/>
    <property type="match status" value="1"/>
</dbReference>
<reference evidence="2 3" key="1">
    <citation type="submission" date="2016-10" db="EMBL/GenBank/DDBJ databases">
        <authorList>
            <person name="de Groot N.N."/>
        </authorList>
    </citation>
    <scope>NUCLEOTIDE SEQUENCE [LARGE SCALE GENOMIC DNA]</scope>
    <source>
        <strain evidence="2 3">LMG 24775</strain>
    </source>
</reference>